<organism evidence="2 3">
    <name type="scientific">Arthrobacter gyeryongensis</name>
    <dbReference type="NCBI Taxonomy" id="1650592"/>
    <lineage>
        <taxon>Bacteria</taxon>
        <taxon>Bacillati</taxon>
        <taxon>Actinomycetota</taxon>
        <taxon>Actinomycetes</taxon>
        <taxon>Micrococcales</taxon>
        <taxon>Micrococcaceae</taxon>
        <taxon>Arthrobacter</taxon>
    </lineage>
</organism>
<keyword evidence="3" id="KW-1185">Reference proteome</keyword>
<accession>A0ABP9SF62</accession>
<evidence type="ECO:0000313" key="3">
    <source>
        <dbReference type="Proteomes" id="UP001500200"/>
    </source>
</evidence>
<name>A0ABP9SF62_9MICC</name>
<dbReference type="RefSeq" id="WP_345449316.1">
    <property type="nucleotide sequence ID" value="NZ_BAABKK010000012.1"/>
</dbReference>
<keyword evidence="1" id="KW-0732">Signal</keyword>
<dbReference type="EMBL" id="BAABKK010000012">
    <property type="protein sequence ID" value="GAA5194235.1"/>
    <property type="molecule type" value="Genomic_DNA"/>
</dbReference>
<comment type="caution">
    <text evidence="2">The sequence shown here is derived from an EMBL/GenBank/DDBJ whole genome shotgun (WGS) entry which is preliminary data.</text>
</comment>
<dbReference type="Proteomes" id="UP001500200">
    <property type="component" value="Unassembled WGS sequence"/>
</dbReference>
<sequence>MKRLPAVVTLGSLLTVLPVAAANAVEDPYYVKIGQTADITSQSTPQVTHLAVSITYRCPVGATGFLDVVVSQATTNQGFGGNPATCTGQDVRETVDVQSNYGGTAFTPGQASVSASIIGSPQNWYASDQIKIH</sequence>
<proteinExistence type="predicted"/>
<gene>
    <name evidence="2" type="ORF">GCM10023346_21180</name>
</gene>
<reference evidence="3" key="1">
    <citation type="journal article" date="2019" name="Int. J. Syst. Evol. Microbiol.">
        <title>The Global Catalogue of Microorganisms (GCM) 10K type strain sequencing project: providing services to taxonomists for standard genome sequencing and annotation.</title>
        <authorList>
            <consortium name="The Broad Institute Genomics Platform"/>
            <consortium name="The Broad Institute Genome Sequencing Center for Infectious Disease"/>
            <person name="Wu L."/>
            <person name="Ma J."/>
        </authorList>
    </citation>
    <scope>NUCLEOTIDE SEQUENCE [LARGE SCALE GENOMIC DNA]</scope>
    <source>
        <strain evidence="3">JCM 18514</strain>
    </source>
</reference>
<evidence type="ECO:0000313" key="2">
    <source>
        <dbReference type="EMBL" id="GAA5194235.1"/>
    </source>
</evidence>
<evidence type="ECO:0000256" key="1">
    <source>
        <dbReference type="SAM" id="SignalP"/>
    </source>
</evidence>
<feature type="chain" id="PRO_5047442308" evidence="1">
    <location>
        <begin position="22"/>
        <end position="133"/>
    </location>
</feature>
<protein>
    <submittedName>
        <fullName evidence="2">Uncharacterized protein</fullName>
    </submittedName>
</protein>
<feature type="signal peptide" evidence="1">
    <location>
        <begin position="1"/>
        <end position="21"/>
    </location>
</feature>